<organism evidence="4 5">
    <name type="scientific">Lactobacillus corticis</name>
    <dbReference type="NCBI Taxonomy" id="2201249"/>
    <lineage>
        <taxon>Bacteria</taxon>
        <taxon>Bacillati</taxon>
        <taxon>Bacillota</taxon>
        <taxon>Bacilli</taxon>
        <taxon>Lactobacillales</taxon>
        <taxon>Lactobacillaceae</taxon>
        <taxon>Lactobacillus</taxon>
    </lineage>
</organism>
<sequence>MEKKLDLRVQKTYKALTESCLKLLGKKPFESITVNEICEEAMVRRATFYKHFADKYELFEFITHEFQRNFADMAKKMNTSDREEGYFLNSIVLVLNFLDQNKTLYRLYATGNLPASLMTSLEEACLQELDIYIRNLINNGVISPIPPDVLKYMLSGAILNAAKWWYYHRNTVTKEEMTTQMQIFIRNAIGIC</sequence>
<keyword evidence="1 2" id="KW-0238">DNA-binding</keyword>
<evidence type="ECO:0000259" key="3">
    <source>
        <dbReference type="PROSITE" id="PS50977"/>
    </source>
</evidence>
<dbReference type="Proteomes" id="UP000677218">
    <property type="component" value="Unassembled WGS sequence"/>
</dbReference>
<dbReference type="GO" id="GO:0003677">
    <property type="term" value="F:DNA binding"/>
    <property type="evidence" value="ECO:0007669"/>
    <property type="project" value="UniProtKB-UniRule"/>
</dbReference>
<proteinExistence type="predicted"/>
<keyword evidence="5" id="KW-1185">Reference proteome</keyword>
<comment type="caution">
    <text evidence="4">The sequence shown here is derived from an EMBL/GenBank/DDBJ whole genome shotgun (WGS) entry which is preliminary data.</text>
</comment>
<dbReference type="PROSITE" id="PS50977">
    <property type="entry name" value="HTH_TETR_2"/>
    <property type="match status" value="1"/>
</dbReference>
<dbReference type="InterPro" id="IPR009057">
    <property type="entry name" value="Homeodomain-like_sf"/>
</dbReference>
<dbReference type="RefSeq" id="WP_212781069.1">
    <property type="nucleotide sequence ID" value="NZ_BMAY01000009.1"/>
</dbReference>
<dbReference type="Gene3D" id="1.10.357.10">
    <property type="entry name" value="Tetracycline Repressor, domain 2"/>
    <property type="match status" value="1"/>
</dbReference>
<protein>
    <submittedName>
        <fullName evidence="4">TetR family transcriptional regulator</fullName>
    </submittedName>
</protein>
<dbReference type="InterPro" id="IPR050624">
    <property type="entry name" value="HTH-type_Tx_Regulator"/>
</dbReference>
<dbReference type="SUPFAM" id="SSF48498">
    <property type="entry name" value="Tetracyclin repressor-like, C-terminal domain"/>
    <property type="match status" value="1"/>
</dbReference>
<dbReference type="EMBL" id="BMAY01000009">
    <property type="protein sequence ID" value="GFZ27377.1"/>
    <property type="molecule type" value="Genomic_DNA"/>
</dbReference>
<evidence type="ECO:0000256" key="2">
    <source>
        <dbReference type="PROSITE-ProRule" id="PRU00335"/>
    </source>
</evidence>
<gene>
    <name evidence="4" type="primary">tetR_7</name>
    <name evidence="4" type="ORF">LCB40_12570</name>
</gene>
<dbReference type="Pfam" id="PF00440">
    <property type="entry name" value="TetR_N"/>
    <property type="match status" value="1"/>
</dbReference>
<evidence type="ECO:0000256" key="1">
    <source>
        <dbReference type="ARBA" id="ARBA00023125"/>
    </source>
</evidence>
<reference evidence="4" key="1">
    <citation type="submission" date="2020-08" db="EMBL/GenBank/DDBJ databases">
        <title>Taxonomic study for Lactobacillus species isolated from hardwood bark.</title>
        <authorList>
            <person name="Tohno M."/>
            <person name="Tanizawa Y."/>
        </authorList>
    </citation>
    <scope>NUCLEOTIDE SEQUENCE</scope>
    <source>
        <strain evidence="4">B40</strain>
    </source>
</reference>
<dbReference type="Pfam" id="PF21351">
    <property type="entry name" value="TetR_C_41"/>
    <property type="match status" value="1"/>
</dbReference>
<dbReference type="InterPro" id="IPR036271">
    <property type="entry name" value="Tet_transcr_reg_TetR-rel_C_sf"/>
</dbReference>
<dbReference type="AlphaFoldDB" id="A0A916VI48"/>
<dbReference type="InterPro" id="IPR049484">
    <property type="entry name" value="Rv0078-like_C"/>
</dbReference>
<evidence type="ECO:0000313" key="4">
    <source>
        <dbReference type="EMBL" id="GFZ27377.1"/>
    </source>
</evidence>
<dbReference type="PANTHER" id="PTHR43479">
    <property type="entry name" value="ACREF/ENVCD OPERON REPRESSOR-RELATED"/>
    <property type="match status" value="1"/>
</dbReference>
<dbReference type="PANTHER" id="PTHR43479:SF16">
    <property type="entry name" value="HTH TETR-TYPE DOMAIN-CONTAINING PROTEIN"/>
    <property type="match status" value="1"/>
</dbReference>
<accession>A0A916VI48</accession>
<feature type="domain" description="HTH tetR-type" evidence="3">
    <location>
        <begin position="10"/>
        <end position="70"/>
    </location>
</feature>
<name>A0A916VI48_9LACO</name>
<dbReference type="InterPro" id="IPR001647">
    <property type="entry name" value="HTH_TetR"/>
</dbReference>
<dbReference type="SUPFAM" id="SSF46689">
    <property type="entry name" value="Homeodomain-like"/>
    <property type="match status" value="1"/>
</dbReference>
<evidence type="ECO:0000313" key="5">
    <source>
        <dbReference type="Proteomes" id="UP000677218"/>
    </source>
</evidence>
<feature type="DNA-binding region" description="H-T-H motif" evidence="2">
    <location>
        <begin position="33"/>
        <end position="52"/>
    </location>
</feature>